<comment type="caution">
    <text evidence="1">The sequence shown here is derived from an EMBL/GenBank/DDBJ whole genome shotgun (WGS) entry which is preliminary data.</text>
</comment>
<keyword evidence="2" id="KW-1185">Reference proteome</keyword>
<evidence type="ECO:0000313" key="2">
    <source>
        <dbReference type="Proteomes" id="UP001500305"/>
    </source>
</evidence>
<name>A0ABP5QJV4_9ACTN</name>
<gene>
    <name evidence="1" type="ORF">GCM10010430_18720</name>
</gene>
<protein>
    <submittedName>
        <fullName evidence="1">Uncharacterized protein</fullName>
    </submittedName>
</protein>
<sequence>MAGESGAEGDGGAAGDGDEAAALWSANCVWLVGRLSGMWPLSARGVASVAQSAPWPTGPDHPTHTGAWKARISSLRVRFVII</sequence>
<dbReference type="Proteomes" id="UP001500305">
    <property type="component" value="Unassembled WGS sequence"/>
</dbReference>
<proteinExistence type="predicted"/>
<evidence type="ECO:0000313" key="1">
    <source>
        <dbReference type="EMBL" id="GAA2237960.1"/>
    </source>
</evidence>
<accession>A0ABP5QJV4</accession>
<organism evidence="1 2">
    <name type="scientific">Kitasatospora cystarginea</name>
    <dbReference type="NCBI Taxonomy" id="58350"/>
    <lineage>
        <taxon>Bacteria</taxon>
        <taxon>Bacillati</taxon>
        <taxon>Actinomycetota</taxon>
        <taxon>Actinomycetes</taxon>
        <taxon>Kitasatosporales</taxon>
        <taxon>Streptomycetaceae</taxon>
        <taxon>Kitasatospora</taxon>
    </lineage>
</organism>
<dbReference type="EMBL" id="BAAATR010000006">
    <property type="protein sequence ID" value="GAA2237960.1"/>
    <property type="molecule type" value="Genomic_DNA"/>
</dbReference>
<reference evidence="2" key="1">
    <citation type="journal article" date="2019" name="Int. J. Syst. Evol. Microbiol.">
        <title>The Global Catalogue of Microorganisms (GCM) 10K type strain sequencing project: providing services to taxonomists for standard genome sequencing and annotation.</title>
        <authorList>
            <consortium name="The Broad Institute Genomics Platform"/>
            <consortium name="The Broad Institute Genome Sequencing Center for Infectious Disease"/>
            <person name="Wu L."/>
            <person name="Ma J."/>
        </authorList>
    </citation>
    <scope>NUCLEOTIDE SEQUENCE [LARGE SCALE GENOMIC DNA]</scope>
    <source>
        <strain evidence="2">JCM 7356</strain>
    </source>
</reference>